<dbReference type="GO" id="GO:0005886">
    <property type="term" value="C:plasma membrane"/>
    <property type="evidence" value="ECO:0007669"/>
    <property type="project" value="UniProtKB-SubCell"/>
</dbReference>
<protein>
    <recommendedName>
        <fullName evidence="7">Type II secretion system protein GspF domain-containing protein</fullName>
    </recommendedName>
</protein>
<dbReference type="EMBL" id="PFFQ01000037">
    <property type="protein sequence ID" value="PIW16714.1"/>
    <property type="molecule type" value="Genomic_DNA"/>
</dbReference>
<evidence type="ECO:0000256" key="1">
    <source>
        <dbReference type="ARBA" id="ARBA00004651"/>
    </source>
</evidence>
<feature type="transmembrane region" description="Helical" evidence="6">
    <location>
        <begin position="265"/>
        <end position="285"/>
    </location>
</feature>
<gene>
    <name evidence="8" type="ORF">COW36_13190</name>
</gene>
<organism evidence="8 9">
    <name type="scientific">bacterium (Candidatus Blackallbacteria) CG17_big_fil_post_rev_8_21_14_2_50_48_46</name>
    <dbReference type="NCBI Taxonomy" id="2014261"/>
    <lineage>
        <taxon>Bacteria</taxon>
        <taxon>Candidatus Blackallbacteria</taxon>
    </lineage>
</organism>
<feature type="domain" description="Type II secretion system protein GspF" evidence="7">
    <location>
        <begin position="128"/>
        <end position="251"/>
    </location>
</feature>
<dbReference type="InterPro" id="IPR018076">
    <property type="entry name" value="T2SS_GspF_dom"/>
</dbReference>
<evidence type="ECO:0000256" key="5">
    <source>
        <dbReference type="ARBA" id="ARBA00023136"/>
    </source>
</evidence>
<dbReference type="AlphaFoldDB" id="A0A2M7G594"/>
<dbReference type="PANTHER" id="PTHR35007:SF1">
    <property type="entry name" value="PILUS ASSEMBLY PROTEIN"/>
    <property type="match status" value="1"/>
</dbReference>
<evidence type="ECO:0000256" key="6">
    <source>
        <dbReference type="SAM" id="Phobius"/>
    </source>
</evidence>
<proteinExistence type="predicted"/>
<name>A0A2M7G594_9BACT</name>
<keyword evidence="2" id="KW-1003">Cell membrane</keyword>
<dbReference type="Gene3D" id="1.20.81.30">
    <property type="entry name" value="Type II secretion system (T2SS), domain F"/>
    <property type="match status" value="1"/>
</dbReference>
<sequence>MENLLLQLLPLGIGALIFVSVLMLMLLFSGKTEKLMDSLLGRYTQSLKQEFEQLQLPLNPSQFIFFQAGLSLALFALGVVTGPDAMTKLSMGLLFAYLGVFICKRWLKEQHARRKRRFQEQFADAAALIGNTVRSGLSLVQALEVVVREMDDPMAYELYQVLQATRVGAPLDTVLEDWAERMQNTDLDIFVTAIIIQRQTGGDLAHVLNTLANTVRQRQKIQGQISALTAQGRLGAMVLALLPLFMGVVLYFLNPGRMSLMVSHPIGWGMLSASAVTILGGIVVVRKIVDIDI</sequence>
<dbReference type="Pfam" id="PF00482">
    <property type="entry name" value="T2SSF"/>
    <property type="match status" value="1"/>
</dbReference>
<evidence type="ECO:0000256" key="2">
    <source>
        <dbReference type="ARBA" id="ARBA00022475"/>
    </source>
</evidence>
<feature type="transmembrane region" description="Helical" evidence="6">
    <location>
        <begin position="6"/>
        <end position="28"/>
    </location>
</feature>
<feature type="transmembrane region" description="Helical" evidence="6">
    <location>
        <begin position="234"/>
        <end position="253"/>
    </location>
</feature>
<keyword evidence="5 6" id="KW-0472">Membrane</keyword>
<evidence type="ECO:0000313" key="9">
    <source>
        <dbReference type="Proteomes" id="UP000231019"/>
    </source>
</evidence>
<keyword evidence="4 6" id="KW-1133">Transmembrane helix</keyword>
<evidence type="ECO:0000256" key="3">
    <source>
        <dbReference type="ARBA" id="ARBA00022692"/>
    </source>
</evidence>
<evidence type="ECO:0000259" key="7">
    <source>
        <dbReference type="Pfam" id="PF00482"/>
    </source>
</evidence>
<evidence type="ECO:0000256" key="4">
    <source>
        <dbReference type="ARBA" id="ARBA00022989"/>
    </source>
</evidence>
<feature type="transmembrane region" description="Helical" evidence="6">
    <location>
        <begin position="89"/>
        <end position="107"/>
    </location>
</feature>
<dbReference type="InterPro" id="IPR042094">
    <property type="entry name" value="T2SS_GspF_sf"/>
</dbReference>
<keyword evidence="3 6" id="KW-0812">Transmembrane</keyword>
<comment type="caution">
    <text evidence="8">The sequence shown here is derived from an EMBL/GenBank/DDBJ whole genome shotgun (WGS) entry which is preliminary data.</text>
</comment>
<evidence type="ECO:0000313" key="8">
    <source>
        <dbReference type="EMBL" id="PIW16714.1"/>
    </source>
</evidence>
<dbReference type="Proteomes" id="UP000231019">
    <property type="component" value="Unassembled WGS sequence"/>
</dbReference>
<dbReference type="PANTHER" id="PTHR35007">
    <property type="entry name" value="INTEGRAL MEMBRANE PROTEIN-RELATED"/>
    <property type="match status" value="1"/>
</dbReference>
<accession>A0A2M7G594</accession>
<reference evidence="8 9" key="1">
    <citation type="submission" date="2017-09" db="EMBL/GenBank/DDBJ databases">
        <title>Depth-based differentiation of microbial function through sediment-hosted aquifers and enrichment of novel symbionts in the deep terrestrial subsurface.</title>
        <authorList>
            <person name="Probst A.J."/>
            <person name="Ladd B."/>
            <person name="Jarett J.K."/>
            <person name="Geller-Mcgrath D.E."/>
            <person name="Sieber C.M."/>
            <person name="Emerson J.B."/>
            <person name="Anantharaman K."/>
            <person name="Thomas B.C."/>
            <person name="Malmstrom R."/>
            <person name="Stieglmeier M."/>
            <person name="Klingl A."/>
            <person name="Woyke T."/>
            <person name="Ryan C.M."/>
            <person name="Banfield J.F."/>
        </authorList>
    </citation>
    <scope>NUCLEOTIDE SEQUENCE [LARGE SCALE GENOMIC DNA]</scope>
    <source>
        <strain evidence="8">CG17_big_fil_post_rev_8_21_14_2_50_48_46</strain>
    </source>
</reference>
<feature type="transmembrane region" description="Helical" evidence="6">
    <location>
        <begin position="63"/>
        <end position="83"/>
    </location>
</feature>
<comment type="subcellular location">
    <subcellularLocation>
        <location evidence="1">Cell membrane</location>
        <topology evidence="1">Multi-pass membrane protein</topology>
    </subcellularLocation>
</comment>